<dbReference type="EC" id="2.7.4.9" evidence="8"/>
<evidence type="ECO:0000256" key="5">
    <source>
        <dbReference type="ARBA" id="ARBA00022777"/>
    </source>
</evidence>
<accession>A0A1F6M797</accession>
<keyword evidence="6 8" id="KW-0067">ATP-binding</keyword>
<evidence type="ECO:0000256" key="2">
    <source>
        <dbReference type="ARBA" id="ARBA00022679"/>
    </source>
</evidence>
<comment type="caution">
    <text evidence="10">The sequence shown here is derived from an EMBL/GenBank/DDBJ whole genome shotgun (WGS) entry which is preliminary data.</text>
</comment>
<evidence type="ECO:0000256" key="4">
    <source>
        <dbReference type="ARBA" id="ARBA00022741"/>
    </source>
</evidence>
<dbReference type="STRING" id="1798682.A3C15_01865"/>
<keyword evidence="4 8" id="KW-0547">Nucleotide-binding</keyword>
<dbReference type="GO" id="GO:0005524">
    <property type="term" value="F:ATP binding"/>
    <property type="evidence" value="ECO:0007669"/>
    <property type="project" value="UniProtKB-UniRule"/>
</dbReference>
<comment type="function">
    <text evidence="8">Phosphorylation of dTMP to form dTDP in both de novo and salvage pathways of dTTP synthesis.</text>
</comment>
<evidence type="ECO:0000256" key="3">
    <source>
        <dbReference type="ARBA" id="ARBA00022727"/>
    </source>
</evidence>
<dbReference type="GO" id="GO:0004798">
    <property type="term" value="F:dTMP kinase activity"/>
    <property type="evidence" value="ECO:0007669"/>
    <property type="project" value="UniProtKB-UniRule"/>
</dbReference>
<evidence type="ECO:0000313" key="11">
    <source>
        <dbReference type="Proteomes" id="UP000176532"/>
    </source>
</evidence>
<dbReference type="GO" id="GO:0006235">
    <property type="term" value="P:dTTP biosynthetic process"/>
    <property type="evidence" value="ECO:0007669"/>
    <property type="project" value="UniProtKB-UniRule"/>
</dbReference>
<dbReference type="PANTHER" id="PTHR10344">
    <property type="entry name" value="THYMIDYLATE KINASE"/>
    <property type="match status" value="1"/>
</dbReference>
<dbReference type="CDD" id="cd01672">
    <property type="entry name" value="TMPK"/>
    <property type="match status" value="1"/>
</dbReference>
<evidence type="ECO:0000256" key="8">
    <source>
        <dbReference type="HAMAP-Rule" id="MF_00165"/>
    </source>
</evidence>
<gene>
    <name evidence="8" type="primary">tmk</name>
    <name evidence="10" type="ORF">A3C15_01865</name>
</gene>
<keyword evidence="5 8" id="KW-0418">Kinase</keyword>
<feature type="domain" description="Thymidylate kinase-like" evidence="9">
    <location>
        <begin position="51"/>
        <end position="195"/>
    </location>
</feature>
<dbReference type="InterPro" id="IPR018094">
    <property type="entry name" value="Thymidylate_kinase"/>
</dbReference>
<dbReference type="GO" id="GO:0006233">
    <property type="term" value="P:dTDP biosynthetic process"/>
    <property type="evidence" value="ECO:0007669"/>
    <property type="project" value="InterPro"/>
</dbReference>
<dbReference type="Gene3D" id="3.40.50.300">
    <property type="entry name" value="P-loop containing nucleotide triphosphate hydrolases"/>
    <property type="match status" value="1"/>
</dbReference>
<keyword evidence="2 8" id="KW-0808">Transferase</keyword>
<evidence type="ECO:0000256" key="1">
    <source>
        <dbReference type="ARBA" id="ARBA00009776"/>
    </source>
</evidence>
<dbReference type="SUPFAM" id="SSF52540">
    <property type="entry name" value="P-loop containing nucleoside triphosphate hydrolases"/>
    <property type="match status" value="1"/>
</dbReference>
<dbReference type="GO" id="GO:0005737">
    <property type="term" value="C:cytoplasm"/>
    <property type="evidence" value="ECO:0007669"/>
    <property type="project" value="TreeGrafter"/>
</dbReference>
<comment type="similarity">
    <text evidence="1 8">Belongs to the thymidylate kinase family.</text>
</comment>
<evidence type="ECO:0000313" key="10">
    <source>
        <dbReference type="EMBL" id="OGH67481.1"/>
    </source>
</evidence>
<feature type="binding site" evidence="8">
    <location>
        <begin position="7"/>
        <end position="14"/>
    </location>
    <ligand>
        <name>ATP</name>
        <dbReference type="ChEBI" id="CHEBI:30616"/>
    </ligand>
</feature>
<protein>
    <recommendedName>
        <fullName evidence="8">Thymidylate kinase</fullName>
        <ecNumber evidence="8">2.7.4.9</ecNumber>
    </recommendedName>
    <alternativeName>
        <fullName evidence="8">dTMP kinase</fullName>
    </alternativeName>
</protein>
<dbReference type="AlphaFoldDB" id="A0A1F6M797"/>
<comment type="catalytic activity">
    <reaction evidence="7 8">
        <text>dTMP + ATP = dTDP + ADP</text>
        <dbReference type="Rhea" id="RHEA:13517"/>
        <dbReference type="ChEBI" id="CHEBI:30616"/>
        <dbReference type="ChEBI" id="CHEBI:58369"/>
        <dbReference type="ChEBI" id="CHEBI:63528"/>
        <dbReference type="ChEBI" id="CHEBI:456216"/>
        <dbReference type="EC" id="2.7.4.9"/>
    </reaction>
</comment>
<keyword evidence="3 8" id="KW-0545">Nucleotide biosynthesis</keyword>
<dbReference type="InterPro" id="IPR027417">
    <property type="entry name" value="P-loop_NTPase"/>
</dbReference>
<evidence type="ECO:0000256" key="6">
    <source>
        <dbReference type="ARBA" id="ARBA00022840"/>
    </source>
</evidence>
<dbReference type="PANTHER" id="PTHR10344:SF4">
    <property type="entry name" value="UMP-CMP KINASE 2, MITOCHONDRIAL"/>
    <property type="match status" value="1"/>
</dbReference>
<sequence length="234" mass="26140">MFIMVDGVDGSGKSTVSRAWRDMFEARGMKIFDTVAFEKSNGRIATIDDAGDADVICSAEPGYAGVGKFLRDNMLKAGSAYSAREVTESFAEQRRERYEALIIPAIKRKLLIVQDRGITSSLAYQPTMSPEITEDFVASLPGNQLAIEWRPDVVIICEVPPDVALARLARRADKSDDAMFEQRDYMARIAQRYLTDSWKVFLQKQGSQFISFDADQPIALAIKAAQHLLLDLIY</sequence>
<dbReference type="HAMAP" id="MF_00165">
    <property type="entry name" value="Thymidylate_kinase"/>
    <property type="match status" value="1"/>
</dbReference>
<dbReference type="EMBL" id="MFQD01000045">
    <property type="protein sequence ID" value="OGH67481.1"/>
    <property type="molecule type" value="Genomic_DNA"/>
</dbReference>
<proteinExistence type="inferred from homology"/>
<dbReference type="GO" id="GO:0006227">
    <property type="term" value="P:dUDP biosynthetic process"/>
    <property type="evidence" value="ECO:0007669"/>
    <property type="project" value="TreeGrafter"/>
</dbReference>
<dbReference type="Proteomes" id="UP000176532">
    <property type="component" value="Unassembled WGS sequence"/>
</dbReference>
<name>A0A1F6M797_9BACT</name>
<evidence type="ECO:0000256" key="7">
    <source>
        <dbReference type="ARBA" id="ARBA00048743"/>
    </source>
</evidence>
<dbReference type="Pfam" id="PF02223">
    <property type="entry name" value="Thymidylate_kin"/>
    <property type="match status" value="1"/>
</dbReference>
<reference evidence="10 11" key="1">
    <citation type="journal article" date="2016" name="Nat. Commun.">
        <title>Thousands of microbial genomes shed light on interconnected biogeochemical processes in an aquifer system.</title>
        <authorList>
            <person name="Anantharaman K."/>
            <person name="Brown C.T."/>
            <person name="Hug L.A."/>
            <person name="Sharon I."/>
            <person name="Castelle C.J."/>
            <person name="Probst A.J."/>
            <person name="Thomas B.C."/>
            <person name="Singh A."/>
            <person name="Wilkins M.J."/>
            <person name="Karaoz U."/>
            <person name="Brodie E.L."/>
            <person name="Williams K.H."/>
            <person name="Hubbard S.S."/>
            <person name="Banfield J.F."/>
        </authorList>
    </citation>
    <scope>NUCLEOTIDE SEQUENCE [LARGE SCALE GENOMIC DNA]</scope>
</reference>
<evidence type="ECO:0000259" key="9">
    <source>
        <dbReference type="Pfam" id="PF02223"/>
    </source>
</evidence>
<organism evidence="10 11">
    <name type="scientific">Candidatus Magasanikbacteria bacterium RIFCSPHIGHO2_02_FULL_50_9b</name>
    <dbReference type="NCBI Taxonomy" id="1798682"/>
    <lineage>
        <taxon>Bacteria</taxon>
        <taxon>Candidatus Magasanikiibacteriota</taxon>
    </lineage>
</organism>
<dbReference type="InterPro" id="IPR039430">
    <property type="entry name" value="Thymidylate_kin-like_dom"/>
</dbReference>